<feature type="compositionally biased region" description="Polar residues" evidence="1">
    <location>
        <begin position="1"/>
        <end position="18"/>
    </location>
</feature>
<dbReference type="EMBL" id="JACGET010000027">
    <property type="protein sequence ID" value="MBN3108094.1"/>
    <property type="molecule type" value="Genomic_DNA"/>
</dbReference>
<dbReference type="Proteomes" id="UP000762586">
    <property type="component" value="Unassembled WGS sequence"/>
</dbReference>
<name>A0A3S0ZNH0_9GAMM</name>
<gene>
    <name evidence="3" type="ORF">F126LOC_002460</name>
    <name evidence="2" type="ORF">H4F48_18735</name>
</gene>
<feature type="compositionally biased region" description="Low complexity" evidence="1">
    <location>
        <begin position="19"/>
        <end position="39"/>
    </location>
</feature>
<evidence type="ECO:0000256" key="1">
    <source>
        <dbReference type="SAM" id="MobiDB-lite"/>
    </source>
</evidence>
<proteinExistence type="predicted"/>
<evidence type="ECO:0000313" key="3">
    <source>
        <dbReference type="EMBL" id="QPK24718.1"/>
    </source>
</evidence>
<reference evidence="2 5" key="1">
    <citation type="submission" date="2020-07" db="EMBL/GenBank/DDBJ databases">
        <title>A pangenomic view of the genus Pectobacterium provides insights into genome organization, phylogeny, and virulence.</title>
        <authorList>
            <person name="Jonkheer E."/>
            <person name="Brankovics B."/>
            <person name="Houwers I."/>
            <person name="Van Der Wolf J."/>
            <person name="Bonants P."/>
            <person name="Vreeburg R."/>
            <person name="Bollema R."/>
            <person name="De Haan J."/>
            <person name="Berke L."/>
            <person name="De Ridder D."/>
            <person name="Smit S."/>
            <person name="Van Der Lee T.A.J."/>
        </authorList>
    </citation>
    <scope>NUCLEOTIDE SEQUENCE [LARGE SCALE GENOMIC DNA]</scope>
    <source>
        <strain evidence="2 5">NAK:384</strain>
    </source>
</reference>
<reference evidence="3 4" key="2">
    <citation type="submission" date="2020-11" db="EMBL/GenBank/DDBJ databases">
        <title>Complete genome sequence of Pectobacterium brasiliense strain F126.</title>
        <authorList>
            <person name="Miroshnikov K."/>
            <person name="Vo T.N.H."/>
            <person name="Khodykina M.V."/>
            <person name="Kabanova A.P."/>
            <person name="Shneider M."/>
            <person name="Korzhenkov A."/>
            <person name="Toschakov S.V."/>
            <person name="Miroshnikov K.A."/>
            <person name="Ignatov A.N."/>
            <person name="Mikhailova Y.V."/>
            <person name="Shelenkov A."/>
            <person name="Yanushevich Y.G."/>
            <person name="Evseev P.V."/>
        </authorList>
    </citation>
    <scope>NUCLEOTIDE SEQUENCE [LARGE SCALE GENOMIC DNA]</scope>
    <source>
        <strain evidence="3 4">F126</strain>
    </source>
</reference>
<dbReference type="RefSeq" id="WP_119872134.1">
    <property type="nucleotide sequence ID" value="NZ_BSWF01000005.1"/>
</dbReference>
<accession>A0A3S0ZNH0</accession>
<keyword evidence="5" id="KW-1185">Reference proteome</keyword>
<protein>
    <submittedName>
        <fullName evidence="3">Uncharacterized protein</fullName>
    </submittedName>
</protein>
<sequence length="303" mass="33430">MKVSMATTAYTQKTNSENTIQKSKTSSTSQMESTQSQASLNSGQITISGKAIMLSRLFGNSNSEPSVQTQLTQTTMSLPSTHFLTRSDRDMLSELYSEAQQQGVDLNYVDDLANDLGSYRMFGGVMANVNDGGMYDVNGHAQRFNFTDSDDATATRILTGQGISSTGLDQGFLRYQLDPGFSFNHRTNFAFLEQVINKFGSEAVEAGQSIEATFSTYTHQGKDNFIIETSNEAVLSVEEPDVRSIDGVFIITDTGRKNGFEMVNGEPVQRLVEGTHSIIDILRAAETSETSIRRWWQNFFAVT</sequence>
<dbReference type="EMBL" id="CP065031">
    <property type="protein sequence ID" value="QPK24718.1"/>
    <property type="molecule type" value="Genomic_DNA"/>
</dbReference>
<evidence type="ECO:0000313" key="5">
    <source>
        <dbReference type="Proteomes" id="UP000762586"/>
    </source>
</evidence>
<feature type="region of interest" description="Disordered" evidence="1">
    <location>
        <begin position="1"/>
        <end position="42"/>
    </location>
</feature>
<organism evidence="3 4">
    <name type="scientific">Pectobacterium brasiliense</name>
    <dbReference type="NCBI Taxonomy" id="180957"/>
    <lineage>
        <taxon>Bacteria</taxon>
        <taxon>Pseudomonadati</taxon>
        <taxon>Pseudomonadota</taxon>
        <taxon>Gammaproteobacteria</taxon>
        <taxon>Enterobacterales</taxon>
        <taxon>Pectobacteriaceae</taxon>
        <taxon>Pectobacterium</taxon>
    </lineage>
</organism>
<evidence type="ECO:0000313" key="2">
    <source>
        <dbReference type="EMBL" id="MBN3108094.1"/>
    </source>
</evidence>
<dbReference type="AlphaFoldDB" id="A0A3S0ZNH0"/>
<dbReference type="Proteomes" id="UP000269351">
    <property type="component" value="Chromosome"/>
</dbReference>
<evidence type="ECO:0000313" key="4">
    <source>
        <dbReference type="Proteomes" id="UP000269351"/>
    </source>
</evidence>